<evidence type="ECO:0000313" key="3">
    <source>
        <dbReference type="EMBL" id="HIZ72800.1"/>
    </source>
</evidence>
<dbReference type="PANTHER" id="PTHR48081">
    <property type="entry name" value="AB HYDROLASE SUPERFAMILY PROTEIN C4A8.06C"/>
    <property type="match status" value="1"/>
</dbReference>
<dbReference type="SUPFAM" id="SSF53474">
    <property type="entry name" value="alpha/beta-Hydrolases"/>
    <property type="match status" value="1"/>
</dbReference>
<evidence type="ECO:0000259" key="2">
    <source>
        <dbReference type="Pfam" id="PF07859"/>
    </source>
</evidence>
<name>A0A9D2JYX4_9FIRM</name>
<dbReference type="AlphaFoldDB" id="A0A9D2JYX4"/>
<feature type="domain" description="Alpha/beta hydrolase fold-3" evidence="2">
    <location>
        <begin position="28"/>
        <end position="226"/>
    </location>
</feature>
<accession>A0A9D2JYX4</accession>
<dbReference type="Gene3D" id="3.40.50.1820">
    <property type="entry name" value="alpha/beta hydrolase"/>
    <property type="match status" value="1"/>
</dbReference>
<evidence type="ECO:0000313" key="4">
    <source>
        <dbReference type="Proteomes" id="UP000824102"/>
    </source>
</evidence>
<organism evidence="3 4">
    <name type="scientific">Candidatus Gallimonas intestinavium</name>
    <dbReference type="NCBI Taxonomy" id="2838603"/>
    <lineage>
        <taxon>Bacteria</taxon>
        <taxon>Bacillati</taxon>
        <taxon>Bacillota</taxon>
        <taxon>Clostridia</taxon>
        <taxon>Candidatus Gallimonas</taxon>
    </lineage>
</organism>
<sequence length="266" mass="29279">MRELKYCSDAGFLRALFWEGATDDAPLLVDIHGGGFCLGSADGDIGLCERLVRETGCAAAALDYRLAPKHPYPAAIDDCRALLLAIKDDPSLRFDRKRIFVMGHSAGGALAVLVARGSSKIAGVILNYPWLEIADNRRKYLPASFPKFMLDRFARQYCKDKSLRATAGVSPVRMSKADAAAFPPTLILTGGSDSLRTDGIRFYELLRSAGAAVRHIEYPAARHAFIETVSGGRMKKNFYTSERAAKEQIDCYERAVQEIKNRIRGV</sequence>
<dbReference type="GO" id="GO:0016787">
    <property type="term" value="F:hydrolase activity"/>
    <property type="evidence" value="ECO:0007669"/>
    <property type="project" value="UniProtKB-KW"/>
</dbReference>
<reference evidence="3" key="2">
    <citation type="submission" date="2021-04" db="EMBL/GenBank/DDBJ databases">
        <authorList>
            <person name="Gilroy R."/>
        </authorList>
    </citation>
    <scope>NUCLEOTIDE SEQUENCE</scope>
    <source>
        <strain evidence="3">ChiW7-2402</strain>
    </source>
</reference>
<dbReference type="InterPro" id="IPR013094">
    <property type="entry name" value="AB_hydrolase_3"/>
</dbReference>
<protein>
    <submittedName>
        <fullName evidence="3">Alpha/beta hydrolase</fullName>
    </submittedName>
</protein>
<reference evidence="3" key="1">
    <citation type="journal article" date="2021" name="PeerJ">
        <title>Extensive microbial diversity within the chicken gut microbiome revealed by metagenomics and culture.</title>
        <authorList>
            <person name="Gilroy R."/>
            <person name="Ravi A."/>
            <person name="Getino M."/>
            <person name="Pursley I."/>
            <person name="Horton D.L."/>
            <person name="Alikhan N.F."/>
            <person name="Baker D."/>
            <person name="Gharbi K."/>
            <person name="Hall N."/>
            <person name="Watson M."/>
            <person name="Adriaenssens E.M."/>
            <person name="Foster-Nyarko E."/>
            <person name="Jarju S."/>
            <person name="Secka A."/>
            <person name="Antonio M."/>
            <person name="Oren A."/>
            <person name="Chaudhuri R.R."/>
            <person name="La Ragione R."/>
            <person name="Hildebrand F."/>
            <person name="Pallen M.J."/>
        </authorList>
    </citation>
    <scope>NUCLEOTIDE SEQUENCE</scope>
    <source>
        <strain evidence="3">ChiW7-2402</strain>
    </source>
</reference>
<gene>
    <name evidence="3" type="ORF">H9964_04395</name>
</gene>
<dbReference type="InterPro" id="IPR050300">
    <property type="entry name" value="GDXG_lipolytic_enzyme"/>
</dbReference>
<comment type="caution">
    <text evidence="3">The sequence shown here is derived from an EMBL/GenBank/DDBJ whole genome shotgun (WGS) entry which is preliminary data.</text>
</comment>
<dbReference type="Pfam" id="PF07859">
    <property type="entry name" value="Abhydrolase_3"/>
    <property type="match status" value="1"/>
</dbReference>
<dbReference type="Proteomes" id="UP000824102">
    <property type="component" value="Unassembled WGS sequence"/>
</dbReference>
<dbReference type="EMBL" id="DXBB01000064">
    <property type="protein sequence ID" value="HIZ72800.1"/>
    <property type="molecule type" value="Genomic_DNA"/>
</dbReference>
<keyword evidence="1 3" id="KW-0378">Hydrolase</keyword>
<dbReference type="PANTHER" id="PTHR48081:SF8">
    <property type="entry name" value="ALPHA_BETA HYDROLASE FOLD-3 DOMAIN-CONTAINING PROTEIN-RELATED"/>
    <property type="match status" value="1"/>
</dbReference>
<dbReference type="InterPro" id="IPR029058">
    <property type="entry name" value="AB_hydrolase_fold"/>
</dbReference>
<evidence type="ECO:0000256" key="1">
    <source>
        <dbReference type="ARBA" id="ARBA00022801"/>
    </source>
</evidence>
<proteinExistence type="predicted"/>